<evidence type="ECO:0000259" key="7">
    <source>
        <dbReference type="PROSITE" id="PS51900"/>
    </source>
</evidence>
<organism evidence="8 9">
    <name type="scientific">Legionella quinlivanii</name>
    <dbReference type="NCBI Taxonomy" id="45073"/>
    <lineage>
        <taxon>Bacteria</taxon>
        <taxon>Pseudomonadati</taxon>
        <taxon>Pseudomonadota</taxon>
        <taxon>Gammaproteobacteria</taxon>
        <taxon>Legionellales</taxon>
        <taxon>Legionellaceae</taxon>
        <taxon>Legionella</taxon>
    </lineage>
</organism>
<evidence type="ECO:0000313" key="9">
    <source>
        <dbReference type="Proteomes" id="UP000054618"/>
    </source>
</evidence>
<protein>
    <submittedName>
        <fullName evidence="8">Site specific recombinase</fullName>
    </submittedName>
</protein>
<feature type="domain" description="Core-binding (CB)" evidence="7">
    <location>
        <begin position="1"/>
        <end position="45"/>
    </location>
</feature>
<dbReference type="InterPro" id="IPR044068">
    <property type="entry name" value="CB"/>
</dbReference>
<keyword evidence="4" id="KW-0233">DNA recombination</keyword>
<evidence type="ECO:0000256" key="3">
    <source>
        <dbReference type="ARBA" id="ARBA00023125"/>
    </source>
</evidence>
<dbReference type="InterPro" id="IPR013762">
    <property type="entry name" value="Integrase-like_cat_sf"/>
</dbReference>
<evidence type="ECO:0000256" key="2">
    <source>
        <dbReference type="ARBA" id="ARBA00022908"/>
    </source>
</evidence>
<dbReference type="STRING" id="45073.Lqui_2188"/>
<dbReference type="Pfam" id="PF00589">
    <property type="entry name" value="Phage_integrase"/>
    <property type="match status" value="1"/>
</dbReference>
<dbReference type="PROSITE" id="PS51898">
    <property type="entry name" value="TYR_RECOMBINASE"/>
    <property type="match status" value="1"/>
</dbReference>
<accession>A0A0W0XTW1</accession>
<dbReference type="RefSeq" id="WP_234999848.1">
    <property type="nucleotide sequence ID" value="NZ_CAAAIK010000059.1"/>
</dbReference>
<dbReference type="Proteomes" id="UP000054618">
    <property type="component" value="Unassembled WGS sequence"/>
</dbReference>
<dbReference type="GO" id="GO:0006310">
    <property type="term" value="P:DNA recombination"/>
    <property type="evidence" value="ECO:0007669"/>
    <property type="project" value="UniProtKB-KW"/>
</dbReference>
<evidence type="ECO:0000259" key="6">
    <source>
        <dbReference type="PROSITE" id="PS51898"/>
    </source>
</evidence>
<dbReference type="InterPro" id="IPR002104">
    <property type="entry name" value="Integrase_catalytic"/>
</dbReference>
<evidence type="ECO:0000256" key="5">
    <source>
        <dbReference type="PROSITE-ProRule" id="PRU01248"/>
    </source>
</evidence>
<dbReference type="InterPro" id="IPR011010">
    <property type="entry name" value="DNA_brk_join_enz"/>
</dbReference>
<dbReference type="PROSITE" id="PS51900">
    <property type="entry name" value="CB"/>
    <property type="match status" value="1"/>
</dbReference>
<name>A0A0W0XTW1_9GAMM</name>
<gene>
    <name evidence="8" type="ORF">Lqui_2188</name>
</gene>
<keyword evidence="9" id="KW-1185">Reference proteome</keyword>
<dbReference type="GO" id="GO:0015074">
    <property type="term" value="P:DNA integration"/>
    <property type="evidence" value="ECO:0007669"/>
    <property type="project" value="UniProtKB-KW"/>
</dbReference>
<reference evidence="8 9" key="1">
    <citation type="submission" date="2015-11" db="EMBL/GenBank/DDBJ databases">
        <title>Genomic analysis of 38 Legionella species identifies large and diverse effector repertoires.</title>
        <authorList>
            <person name="Burstein D."/>
            <person name="Amaro F."/>
            <person name="Zusman T."/>
            <person name="Lifshitz Z."/>
            <person name="Cohen O."/>
            <person name="Gilbert J.A."/>
            <person name="Pupko T."/>
            <person name="Shuman H.A."/>
            <person name="Segal G."/>
        </authorList>
    </citation>
    <scope>NUCLEOTIDE SEQUENCE [LARGE SCALE GENOMIC DNA]</scope>
    <source>
        <strain evidence="8 9">CDC#1442-AUS-E</strain>
    </source>
</reference>
<dbReference type="PANTHER" id="PTHR30349:SF41">
    <property type="entry name" value="INTEGRASE_RECOMBINASE PROTEIN MJ0367-RELATED"/>
    <property type="match status" value="1"/>
</dbReference>
<proteinExistence type="inferred from homology"/>
<evidence type="ECO:0000313" key="8">
    <source>
        <dbReference type="EMBL" id="KTD47924.1"/>
    </source>
</evidence>
<dbReference type="GO" id="GO:0003677">
    <property type="term" value="F:DNA binding"/>
    <property type="evidence" value="ECO:0007669"/>
    <property type="project" value="UniProtKB-UniRule"/>
</dbReference>
<dbReference type="PATRIC" id="fig|45073.5.peg.2310"/>
<evidence type="ECO:0000256" key="4">
    <source>
        <dbReference type="ARBA" id="ARBA00023172"/>
    </source>
</evidence>
<dbReference type="SUPFAM" id="SSF56349">
    <property type="entry name" value="DNA breaking-rejoining enzymes"/>
    <property type="match status" value="1"/>
</dbReference>
<dbReference type="PANTHER" id="PTHR30349">
    <property type="entry name" value="PHAGE INTEGRASE-RELATED"/>
    <property type="match status" value="1"/>
</dbReference>
<keyword evidence="2" id="KW-0229">DNA integration</keyword>
<dbReference type="Gene3D" id="1.10.443.10">
    <property type="entry name" value="Intergrase catalytic core"/>
    <property type="match status" value="1"/>
</dbReference>
<dbReference type="EMBL" id="LNYS01000018">
    <property type="protein sequence ID" value="KTD47924.1"/>
    <property type="molecule type" value="Genomic_DNA"/>
</dbReference>
<dbReference type="InterPro" id="IPR050090">
    <property type="entry name" value="Tyrosine_recombinase_XerCD"/>
</dbReference>
<sequence>MSILPQNFTRSLMVGFIQYLAKRELKPATKSISLMNVRIFHQIALQEEWLSFPDKSLIFDTDLPRDRVITPKYIPQDVLNQLKKHLHLLSDWLQRFIIILMETGRRISEVSFLRFDCLEQDSDGDWLLRVYEKKLKRERLIPISPGCVKVIKEQQNELKNNGLCSPLLFPSRRQSKSPSICAPHVNRALNKLAVKNKIVDSNGMIYKFSSHQFRHTVGTQMINSGVPQVMVQHYLGHESPEMTARYAHIHNSTMKAAFVGYQDRLVDIQGKINSSDDHLDARWLKQNIMTQALPNGLCALPHSAKVSSC</sequence>
<keyword evidence="3 5" id="KW-0238">DNA-binding</keyword>
<feature type="domain" description="Tyr recombinase" evidence="6">
    <location>
        <begin position="69"/>
        <end position="259"/>
    </location>
</feature>
<evidence type="ECO:0000256" key="1">
    <source>
        <dbReference type="ARBA" id="ARBA00008857"/>
    </source>
</evidence>
<comment type="similarity">
    <text evidence="1">Belongs to the 'phage' integrase family.</text>
</comment>
<dbReference type="AlphaFoldDB" id="A0A0W0XTW1"/>
<comment type="caution">
    <text evidence="8">The sequence shown here is derived from an EMBL/GenBank/DDBJ whole genome shotgun (WGS) entry which is preliminary data.</text>
</comment>